<dbReference type="EMBL" id="APMY01000133">
    <property type="protein sequence ID" value="EOM74326.1"/>
    <property type="molecule type" value="Genomic_DNA"/>
</dbReference>
<proteinExistence type="predicted"/>
<dbReference type="GO" id="GO:0016020">
    <property type="term" value="C:membrane"/>
    <property type="evidence" value="ECO:0007669"/>
    <property type="project" value="TreeGrafter"/>
</dbReference>
<feature type="transmembrane region" description="Helical" evidence="1">
    <location>
        <begin position="243"/>
        <end position="264"/>
    </location>
</feature>
<evidence type="ECO:0000313" key="4">
    <source>
        <dbReference type="Proteomes" id="UP000013525"/>
    </source>
</evidence>
<evidence type="ECO:0000313" key="3">
    <source>
        <dbReference type="EMBL" id="EOM74326.1"/>
    </source>
</evidence>
<dbReference type="Proteomes" id="UP000013525">
    <property type="component" value="Unassembled WGS sequence"/>
</dbReference>
<evidence type="ECO:0000256" key="1">
    <source>
        <dbReference type="SAM" id="Phobius"/>
    </source>
</evidence>
<gene>
    <name evidence="3" type="ORF">Rrhod_4470</name>
</gene>
<dbReference type="InterPro" id="IPR002656">
    <property type="entry name" value="Acyl_transf_3_dom"/>
</dbReference>
<dbReference type="PANTHER" id="PTHR23028">
    <property type="entry name" value="ACETYLTRANSFERASE"/>
    <property type="match status" value="1"/>
</dbReference>
<sequence length="379" mass="41260">MRFLLPVTDTRGDAPRVTFTGADLLRFVAVLAVVYSHISFYLVDDLGTGWWGIDVVYEVLVHHGGLNQHLSFVGVAIFMMLTGALVTRSAIRTSPGRFLLARAARLLPAFWVAILAAILLVRAGINGMFSGQDGITGSEAALSFVLGGFFLKPEVAVLGVTWTLAVQITFYLLCIAGRPVLRSAPVALPIAGAALCSLVIFYNLYVPQPFSVPMLSKIAATLPVVFLGQIVYLAWAGLARKRWLGVAVLAQLGVVAIASDYRVYWAGERYAWTIAVVAAVVVLLARYDGPLARLSFVRWTATRSYTIYLVHTLVLYRVYENAVDVVGPTGAIVAFVVATCVVAEALYRFVEVPAARRILSWWPRRERVDTPAGARSLSL</sequence>
<dbReference type="PANTHER" id="PTHR23028:SF53">
    <property type="entry name" value="ACYL_TRANSF_3 DOMAIN-CONTAINING PROTEIN"/>
    <property type="match status" value="1"/>
</dbReference>
<feature type="transmembrane region" description="Helical" evidence="1">
    <location>
        <begin position="70"/>
        <end position="91"/>
    </location>
</feature>
<feature type="transmembrane region" description="Helical" evidence="1">
    <location>
        <begin position="24"/>
        <end position="43"/>
    </location>
</feature>
<dbReference type="Pfam" id="PF01757">
    <property type="entry name" value="Acyl_transf_3"/>
    <property type="match status" value="1"/>
</dbReference>
<feature type="transmembrane region" description="Helical" evidence="1">
    <location>
        <begin position="155"/>
        <end position="174"/>
    </location>
</feature>
<dbReference type="PATRIC" id="fig|1273125.3.peg.4244"/>
<feature type="transmembrane region" description="Helical" evidence="1">
    <location>
        <begin position="103"/>
        <end position="125"/>
    </location>
</feature>
<keyword evidence="1" id="KW-1133">Transmembrane helix</keyword>
<keyword evidence="3" id="KW-0808">Transferase</keyword>
<comment type="caution">
    <text evidence="3">The sequence shown here is derived from an EMBL/GenBank/DDBJ whole genome shotgun (WGS) entry which is preliminary data.</text>
</comment>
<dbReference type="AlphaFoldDB" id="R7WH05"/>
<feature type="domain" description="Acyltransferase 3" evidence="2">
    <location>
        <begin position="21"/>
        <end position="343"/>
    </location>
</feature>
<keyword evidence="1" id="KW-0812">Transmembrane</keyword>
<dbReference type="GO" id="GO:0009103">
    <property type="term" value="P:lipopolysaccharide biosynthetic process"/>
    <property type="evidence" value="ECO:0007669"/>
    <property type="project" value="TreeGrafter"/>
</dbReference>
<feature type="transmembrane region" description="Helical" evidence="1">
    <location>
        <begin position="186"/>
        <end position="206"/>
    </location>
</feature>
<reference evidence="3 4" key="1">
    <citation type="journal article" date="2013" name="Genome Announc.">
        <title>Draft Genome Sequence of Rhodococcus rhodnii Strain LMG5362, a Symbiont of Rhodnius prolixus (Hemiptera, Reduviidae, Triatominae), the Principle Vector of Trypanosoma cruzi.</title>
        <authorList>
            <person name="Pachebat J.A."/>
            <person name="van Keulen G."/>
            <person name="Whitten M.M."/>
            <person name="Girdwood S."/>
            <person name="Del Sol R."/>
            <person name="Dyson P.J."/>
            <person name="Facey P.D."/>
        </authorList>
    </citation>
    <scope>NUCLEOTIDE SEQUENCE [LARGE SCALE GENOMIC DNA]</scope>
    <source>
        <strain evidence="3 4">LMG 5362</strain>
    </source>
</reference>
<protein>
    <submittedName>
        <fullName evidence="3">Acetyltransferase</fullName>
    </submittedName>
</protein>
<keyword evidence="4" id="KW-1185">Reference proteome</keyword>
<accession>R7WH05</accession>
<dbReference type="InterPro" id="IPR050879">
    <property type="entry name" value="Acyltransferase_3"/>
</dbReference>
<organism evidence="3 4">
    <name type="scientific">Rhodococcus rhodnii LMG 5362</name>
    <dbReference type="NCBI Taxonomy" id="1273125"/>
    <lineage>
        <taxon>Bacteria</taxon>
        <taxon>Bacillati</taxon>
        <taxon>Actinomycetota</taxon>
        <taxon>Actinomycetes</taxon>
        <taxon>Mycobacteriales</taxon>
        <taxon>Nocardiaceae</taxon>
        <taxon>Rhodococcus</taxon>
    </lineage>
</organism>
<dbReference type="eggNOG" id="COG1835">
    <property type="taxonomic scope" value="Bacteria"/>
</dbReference>
<name>R7WH05_9NOCA</name>
<keyword evidence="1" id="KW-0472">Membrane</keyword>
<feature type="transmembrane region" description="Helical" evidence="1">
    <location>
        <begin position="218"/>
        <end position="236"/>
    </location>
</feature>
<feature type="transmembrane region" description="Helical" evidence="1">
    <location>
        <begin position="299"/>
        <end position="319"/>
    </location>
</feature>
<feature type="transmembrane region" description="Helical" evidence="1">
    <location>
        <begin position="325"/>
        <end position="347"/>
    </location>
</feature>
<feature type="transmembrane region" description="Helical" evidence="1">
    <location>
        <begin position="270"/>
        <end position="287"/>
    </location>
</feature>
<dbReference type="GO" id="GO:0016747">
    <property type="term" value="F:acyltransferase activity, transferring groups other than amino-acyl groups"/>
    <property type="evidence" value="ECO:0007669"/>
    <property type="project" value="InterPro"/>
</dbReference>
<evidence type="ECO:0000259" key="2">
    <source>
        <dbReference type="Pfam" id="PF01757"/>
    </source>
</evidence>